<dbReference type="InterPro" id="IPR016169">
    <property type="entry name" value="FAD-bd_PCMH_sub2"/>
</dbReference>
<evidence type="ECO:0000256" key="4">
    <source>
        <dbReference type="ARBA" id="ARBA00023002"/>
    </source>
</evidence>
<keyword evidence="2" id="KW-0285">Flavoprotein</keyword>
<keyword evidence="8" id="KW-1185">Reference proteome</keyword>
<comment type="similarity">
    <text evidence="1">Belongs to the oxygen-dependent FAD-linked oxidoreductase family.</text>
</comment>
<evidence type="ECO:0000313" key="8">
    <source>
        <dbReference type="Proteomes" id="UP000193144"/>
    </source>
</evidence>
<evidence type="ECO:0000256" key="5">
    <source>
        <dbReference type="SAM" id="SignalP"/>
    </source>
</evidence>
<evidence type="ECO:0000256" key="1">
    <source>
        <dbReference type="ARBA" id="ARBA00005466"/>
    </source>
</evidence>
<dbReference type="Gene3D" id="3.30.465.10">
    <property type="match status" value="1"/>
</dbReference>
<evidence type="ECO:0000256" key="3">
    <source>
        <dbReference type="ARBA" id="ARBA00022827"/>
    </source>
</evidence>
<evidence type="ECO:0000256" key="2">
    <source>
        <dbReference type="ARBA" id="ARBA00022630"/>
    </source>
</evidence>
<feature type="chain" id="PRO_5012869793" description="FAD-binding PCMH-type domain-containing protein" evidence="5">
    <location>
        <begin position="21"/>
        <end position="518"/>
    </location>
</feature>
<dbReference type="GO" id="GO:0071949">
    <property type="term" value="F:FAD binding"/>
    <property type="evidence" value="ECO:0007669"/>
    <property type="project" value="InterPro"/>
</dbReference>
<keyword evidence="5" id="KW-0732">Signal</keyword>
<dbReference type="InterPro" id="IPR036318">
    <property type="entry name" value="FAD-bd_PCMH-like_sf"/>
</dbReference>
<dbReference type="InterPro" id="IPR006094">
    <property type="entry name" value="Oxid_FAD_bind_N"/>
</dbReference>
<dbReference type="InterPro" id="IPR050416">
    <property type="entry name" value="FAD-linked_Oxidoreductase"/>
</dbReference>
<proteinExistence type="inferred from homology"/>
<dbReference type="SUPFAM" id="SSF56176">
    <property type="entry name" value="FAD-binding/transporter-associated domain-like"/>
    <property type="match status" value="1"/>
</dbReference>
<keyword evidence="4" id="KW-0560">Oxidoreductase</keyword>
<feature type="signal peptide" evidence="5">
    <location>
        <begin position="1"/>
        <end position="20"/>
    </location>
</feature>
<dbReference type="PANTHER" id="PTHR42973:SF13">
    <property type="entry name" value="FAD-BINDING PCMH-TYPE DOMAIN-CONTAINING PROTEIN"/>
    <property type="match status" value="1"/>
</dbReference>
<dbReference type="PANTHER" id="PTHR42973">
    <property type="entry name" value="BINDING OXIDOREDUCTASE, PUTATIVE (AFU_ORTHOLOGUE AFUA_1G17690)-RELATED"/>
    <property type="match status" value="1"/>
</dbReference>
<evidence type="ECO:0000313" key="7">
    <source>
        <dbReference type="EMBL" id="ORY10736.1"/>
    </source>
</evidence>
<dbReference type="Proteomes" id="UP000193144">
    <property type="component" value="Unassembled WGS sequence"/>
</dbReference>
<feature type="domain" description="FAD-binding PCMH-type" evidence="6">
    <location>
        <begin position="72"/>
        <end position="249"/>
    </location>
</feature>
<dbReference type="STRING" id="1231657.A0A1Y1ZKI7"/>
<reference evidence="7 8" key="1">
    <citation type="submission" date="2016-07" db="EMBL/GenBank/DDBJ databases">
        <title>Pervasive Adenine N6-methylation of Active Genes in Fungi.</title>
        <authorList>
            <consortium name="DOE Joint Genome Institute"/>
            <person name="Mondo S.J."/>
            <person name="Dannebaum R.O."/>
            <person name="Kuo R.C."/>
            <person name="Labutti K."/>
            <person name="Haridas S."/>
            <person name="Kuo A."/>
            <person name="Salamov A."/>
            <person name="Ahrendt S.R."/>
            <person name="Lipzen A."/>
            <person name="Sullivan W."/>
            <person name="Andreopoulos W.B."/>
            <person name="Clum A."/>
            <person name="Lindquist E."/>
            <person name="Daum C."/>
            <person name="Ramamoorthy G.K."/>
            <person name="Gryganskyi A."/>
            <person name="Culley D."/>
            <person name="Magnuson J.K."/>
            <person name="James T.Y."/>
            <person name="O'Malley M.A."/>
            <person name="Stajich J.E."/>
            <person name="Spatafora J.W."/>
            <person name="Visel A."/>
            <person name="Grigoriev I.V."/>
        </authorList>
    </citation>
    <scope>NUCLEOTIDE SEQUENCE [LARGE SCALE GENOMIC DNA]</scope>
    <source>
        <strain evidence="7 8">CBS 115471</strain>
    </source>
</reference>
<comment type="caution">
    <text evidence="7">The sequence shown here is derived from an EMBL/GenBank/DDBJ whole genome shotgun (WGS) entry which is preliminary data.</text>
</comment>
<dbReference type="EMBL" id="MCFA01000069">
    <property type="protein sequence ID" value="ORY10736.1"/>
    <property type="molecule type" value="Genomic_DNA"/>
</dbReference>
<dbReference type="AlphaFoldDB" id="A0A1Y1ZKI7"/>
<sequence>MPSFFHTLAFLALILPVYTAAPDRKAILAQLKRNASCCAVLDFYLPGKVHSNNILDLGYQSSQQSFWSAQEQSLKPNCIVIPTSTQNVSVVVTILSIGYQAGINGCQFAVRGAGHTPQAGAANINGGVTIDLQSMNQVTVSSSQKIASIGPGNRWGNVYTILDNLNLAMVGGRVTPVGVGGLVTGGGVSFFSGRYGLACDNIQSFEFVLANGTITTLSPTSNPTLFRAIKGGSNNFGIVTRLDAKIFPQQAFWGGSITQPLTDKEAYFDFLKNFTRSETYDPYAALISNFVWVFGIPSFLIHDVVYTNGSTSWPPRAFAPLDALPKLSTTMRKAKLSSFTDEIAGSSSVTNGQNNLFVTATFVNDVDQSPEYMAEIYELADATAQSLISVVGLVITMTFQPLPHVIYSKSTSTGGNVLGLDRFTDDLINVLFVVSWQLPTDNPRVEQGLKALVESINDRAKERGMFNEFVYLNYAAEWQDPIQGYGEENVRFLKSVSRRFDPNGLFQKGVPGGFKLGM</sequence>
<dbReference type="InterPro" id="IPR016166">
    <property type="entry name" value="FAD-bd_PCMH"/>
</dbReference>
<dbReference type="OrthoDB" id="2151789at2759"/>
<dbReference type="GO" id="GO:0016491">
    <property type="term" value="F:oxidoreductase activity"/>
    <property type="evidence" value="ECO:0007669"/>
    <property type="project" value="UniProtKB-KW"/>
</dbReference>
<accession>A0A1Y1ZKI7</accession>
<dbReference type="PROSITE" id="PS51387">
    <property type="entry name" value="FAD_PCMH"/>
    <property type="match status" value="1"/>
</dbReference>
<name>A0A1Y1ZKI7_9PLEO</name>
<protein>
    <recommendedName>
        <fullName evidence="6">FAD-binding PCMH-type domain-containing protein</fullName>
    </recommendedName>
</protein>
<dbReference type="Pfam" id="PF01565">
    <property type="entry name" value="FAD_binding_4"/>
    <property type="match status" value="1"/>
</dbReference>
<evidence type="ECO:0000259" key="6">
    <source>
        <dbReference type="PROSITE" id="PS51387"/>
    </source>
</evidence>
<organism evidence="7 8">
    <name type="scientific">Clohesyomyces aquaticus</name>
    <dbReference type="NCBI Taxonomy" id="1231657"/>
    <lineage>
        <taxon>Eukaryota</taxon>
        <taxon>Fungi</taxon>
        <taxon>Dikarya</taxon>
        <taxon>Ascomycota</taxon>
        <taxon>Pezizomycotina</taxon>
        <taxon>Dothideomycetes</taxon>
        <taxon>Pleosporomycetidae</taxon>
        <taxon>Pleosporales</taxon>
        <taxon>Lindgomycetaceae</taxon>
        <taxon>Clohesyomyces</taxon>
    </lineage>
</organism>
<gene>
    <name evidence="7" type="ORF">BCR34DRAFT_340204</name>
</gene>
<keyword evidence="3" id="KW-0274">FAD</keyword>